<dbReference type="SUPFAM" id="SSF51735">
    <property type="entry name" value="NAD(P)-binding Rossmann-fold domains"/>
    <property type="match status" value="1"/>
</dbReference>
<dbReference type="Gene3D" id="3.40.50.720">
    <property type="entry name" value="NAD(P)-binding Rossmann-like Domain"/>
    <property type="match status" value="1"/>
</dbReference>
<dbReference type="InterPro" id="IPR002347">
    <property type="entry name" value="SDR_fam"/>
</dbReference>
<comment type="caution">
    <text evidence="3">The sequence shown here is derived from an EMBL/GenBank/DDBJ whole genome shotgun (WGS) entry which is preliminary data.</text>
</comment>
<dbReference type="PRINTS" id="PR00080">
    <property type="entry name" value="SDRFAMILY"/>
</dbReference>
<name>A0ABS8PGU6_9PSEU</name>
<dbReference type="Proteomes" id="UP001199469">
    <property type="component" value="Unassembled WGS sequence"/>
</dbReference>
<evidence type="ECO:0000313" key="3">
    <source>
        <dbReference type="EMBL" id="MCD2197489.1"/>
    </source>
</evidence>
<feature type="domain" description="Ketoreductase" evidence="2">
    <location>
        <begin position="9"/>
        <end position="187"/>
    </location>
</feature>
<dbReference type="InterPro" id="IPR057326">
    <property type="entry name" value="KR_dom"/>
</dbReference>
<evidence type="ECO:0000313" key="4">
    <source>
        <dbReference type="Proteomes" id="UP001199469"/>
    </source>
</evidence>
<reference evidence="3 4" key="1">
    <citation type="submission" date="2021-11" db="EMBL/GenBank/DDBJ databases">
        <title>Draft genome sequence of Actinomycetospora sp. SF1 isolated from the rhizosphere soil.</title>
        <authorList>
            <person name="Duangmal K."/>
            <person name="Chantavorakit T."/>
        </authorList>
    </citation>
    <scope>NUCLEOTIDE SEQUENCE [LARGE SCALE GENOMIC DNA]</scope>
    <source>
        <strain evidence="3 4">TBRC 5722</strain>
    </source>
</reference>
<dbReference type="SMART" id="SM00822">
    <property type="entry name" value="PKS_KR"/>
    <property type="match status" value="1"/>
</dbReference>
<sequence length="253" mass="26084">MSDVDWTGRVAVVTGGSSGIGRTTAAELSARGAAVVIVGRDEGRLETARAAMPGPGTVTAVAADLRREEDVDRLVATVGTRHGHLDLLFANAGVSDAPPPAETTRADVDRLFDTNVHAVFTTIVRALPLMARGGAVVATSSVAEAKGRPADPLYAASKAAVRSLVRTLALDEDVLARGVRVNAVTPGCIATPLTDQEDAEMQAAIDAWVADAVPMGRWGRPEEVAHAVLFLAGDEAAYVTGSEILVDGGLAQT</sequence>
<dbReference type="PANTHER" id="PTHR42760:SF135">
    <property type="entry name" value="BLL7886 PROTEIN"/>
    <property type="match status" value="1"/>
</dbReference>
<evidence type="ECO:0000259" key="2">
    <source>
        <dbReference type="SMART" id="SM00822"/>
    </source>
</evidence>
<dbReference type="CDD" id="cd05233">
    <property type="entry name" value="SDR_c"/>
    <property type="match status" value="1"/>
</dbReference>
<gene>
    <name evidence="3" type="ORF">LQ327_29370</name>
</gene>
<organism evidence="3 4">
    <name type="scientific">Actinomycetospora endophytica</name>
    <dbReference type="NCBI Taxonomy" id="2291215"/>
    <lineage>
        <taxon>Bacteria</taxon>
        <taxon>Bacillati</taxon>
        <taxon>Actinomycetota</taxon>
        <taxon>Actinomycetes</taxon>
        <taxon>Pseudonocardiales</taxon>
        <taxon>Pseudonocardiaceae</taxon>
        <taxon>Actinomycetospora</taxon>
    </lineage>
</organism>
<keyword evidence="4" id="KW-1185">Reference proteome</keyword>
<dbReference type="PANTHER" id="PTHR42760">
    <property type="entry name" value="SHORT-CHAIN DEHYDROGENASES/REDUCTASES FAMILY MEMBER"/>
    <property type="match status" value="1"/>
</dbReference>
<comment type="similarity">
    <text evidence="1">Belongs to the short-chain dehydrogenases/reductases (SDR) family.</text>
</comment>
<dbReference type="PRINTS" id="PR00081">
    <property type="entry name" value="GDHRDH"/>
</dbReference>
<protein>
    <submittedName>
        <fullName evidence="3">SDR family oxidoreductase</fullName>
    </submittedName>
</protein>
<dbReference type="Pfam" id="PF13561">
    <property type="entry name" value="adh_short_C2"/>
    <property type="match status" value="1"/>
</dbReference>
<dbReference type="RefSeq" id="WP_230739561.1">
    <property type="nucleotide sequence ID" value="NZ_JAJNDB010000008.1"/>
</dbReference>
<dbReference type="EMBL" id="JAJNDB010000008">
    <property type="protein sequence ID" value="MCD2197489.1"/>
    <property type="molecule type" value="Genomic_DNA"/>
</dbReference>
<evidence type="ECO:0000256" key="1">
    <source>
        <dbReference type="ARBA" id="ARBA00006484"/>
    </source>
</evidence>
<proteinExistence type="inferred from homology"/>
<dbReference type="PROSITE" id="PS00061">
    <property type="entry name" value="ADH_SHORT"/>
    <property type="match status" value="1"/>
</dbReference>
<dbReference type="InterPro" id="IPR020904">
    <property type="entry name" value="Sc_DH/Rdtase_CS"/>
</dbReference>
<dbReference type="InterPro" id="IPR036291">
    <property type="entry name" value="NAD(P)-bd_dom_sf"/>
</dbReference>
<accession>A0ABS8PGU6</accession>